<gene>
    <name evidence="2" type="ORF">MAA8898_03514</name>
</gene>
<keyword evidence="1" id="KW-0472">Membrane</keyword>
<keyword evidence="3" id="KW-1185">Reference proteome</keyword>
<dbReference type="RefSeq" id="WP_094022291.1">
    <property type="nucleotide sequence ID" value="NZ_FXYF01000010.1"/>
</dbReference>
<dbReference type="AlphaFoldDB" id="A0A238KXG7"/>
<keyword evidence="1" id="KW-0812">Transmembrane</keyword>
<evidence type="ECO:0000313" key="3">
    <source>
        <dbReference type="Proteomes" id="UP000207598"/>
    </source>
</evidence>
<proteinExistence type="predicted"/>
<name>A0A238KXG7_9RHOB</name>
<dbReference type="EMBL" id="FXYF01000010">
    <property type="protein sequence ID" value="SMX46756.1"/>
    <property type="molecule type" value="Genomic_DNA"/>
</dbReference>
<accession>A0A238KXG7</accession>
<organism evidence="2 3">
    <name type="scientific">Maliponia aquimaris</name>
    <dbReference type="NCBI Taxonomy" id="1673631"/>
    <lineage>
        <taxon>Bacteria</taxon>
        <taxon>Pseudomonadati</taxon>
        <taxon>Pseudomonadota</taxon>
        <taxon>Alphaproteobacteria</taxon>
        <taxon>Rhodobacterales</taxon>
        <taxon>Paracoccaceae</taxon>
        <taxon>Maliponia</taxon>
    </lineage>
</organism>
<sequence>MDRLSLFLTLMSGSTITGTLIVTFFSFGWYNWIAIGTAAVIGFALAWPSARIISKRIKTRDPLYKVHKKDGLMPDPNGPEI</sequence>
<feature type="transmembrane region" description="Helical" evidence="1">
    <location>
        <begin position="29"/>
        <end position="50"/>
    </location>
</feature>
<protein>
    <submittedName>
        <fullName evidence="2">Uncharacterized protein</fullName>
    </submittedName>
</protein>
<dbReference type="Proteomes" id="UP000207598">
    <property type="component" value="Unassembled WGS sequence"/>
</dbReference>
<keyword evidence="1" id="KW-1133">Transmembrane helix</keyword>
<evidence type="ECO:0000256" key="1">
    <source>
        <dbReference type="SAM" id="Phobius"/>
    </source>
</evidence>
<reference evidence="2 3" key="1">
    <citation type="submission" date="2017-05" db="EMBL/GenBank/DDBJ databases">
        <authorList>
            <person name="Song R."/>
            <person name="Chenine A.L."/>
            <person name="Ruprecht R.M."/>
        </authorList>
    </citation>
    <scope>NUCLEOTIDE SEQUENCE [LARGE SCALE GENOMIC DNA]</scope>
    <source>
        <strain evidence="2 3">CECT 8898</strain>
    </source>
</reference>
<evidence type="ECO:0000313" key="2">
    <source>
        <dbReference type="EMBL" id="SMX46756.1"/>
    </source>
</evidence>
<dbReference type="OrthoDB" id="7870164at2"/>